<dbReference type="EMBL" id="QRIN01000035">
    <property type="protein sequence ID" value="RHG65148.1"/>
    <property type="molecule type" value="Genomic_DNA"/>
</dbReference>
<protein>
    <submittedName>
        <fullName evidence="2">Uncharacterized protein</fullName>
    </submittedName>
</protein>
<dbReference type="AlphaFoldDB" id="A0A3R6E3Q4"/>
<name>A0A3R6E3Q4_9BACT</name>
<evidence type="ECO:0000313" key="2">
    <source>
        <dbReference type="EMBL" id="RHG65148.1"/>
    </source>
</evidence>
<dbReference type="RefSeq" id="WP_118201015.1">
    <property type="nucleotide sequence ID" value="NZ_QRIE01000034.1"/>
</dbReference>
<dbReference type="Proteomes" id="UP000286501">
    <property type="component" value="Unassembled WGS sequence"/>
</dbReference>
<evidence type="ECO:0000313" key="3">
    <source>
        <dbReference type="Proteomes" id="UP000286501"/>
    </source>
</evidence>
<evidence type="ECO:0000256" key="1">
    <source>
        <dbReference type="SAM" id="MobiDB-lite"/>
    </source>
</evidence>
<reference evidence="2 3" key="1">
    <citation type="submission" date="2018-08" db="EMBL/GenBank/DDBJ databases">
        <title>A genome reference for cultivated species of the human gut microbiota.</title>
        <authorList>
            <person name="Zou Y."/>
            <person name="Xue W."/>
            <person name="Luo G."/>
        </authorList>
    </citation>
    <scope>NUCLEOTIDE SEQUENCE [LARGE SCALE GENOMIC DNA]</scope>
    <source>
        <strain evidence="2 3">AM22-1</strain>
    </source>
</reference>
<proteinExistence type="predicted"/>
<comment type="caution">
    <text evidence="2">The sequence shown here is derived from an EMBL/GenBank/DDBJ whole genome shotgun (WGS) entry which is preliminary data.</text>
</comment>
<gene>
    <name evidence="2" type="ORF">DW250_09220</name>
</gene>
<feature type="compositionally biased region" description="Basic residues" evidence="1">
    <location>
        <begin position="9"/>
        <end position="23"/>
    </location>
</feature>
<feature type="region of interest" description="Disordered" evidence="1">
    <location>
        <begin position="1"/>
        <end position="23"/>
    </location>
</feature>
<organism evidence="2 3">
    <name type="scientific">Segatella copri</name>
    <dbReference type="NCBI Taxonomy" id="165179"/>
    <lineage>
        <taxon>Bacteria</taxon>
        <taxon>Pseudomonadati</taxon>
        <taxon>Bacteroidota</taxon>
        <taxon>Bacteroidia</taxon>
        <taxon>Bacteroidales</taxon>
        <taxon>Prevotellaceae</taxon>
        <taxon>Segatella</taxon>
    </lineage>
</organism>
<sequence>MFPFQKEHGKYKRQSKNHKNKRKMKFINLTPHTITLNDGSSFPTEGNARVADTYTRFNAYGICRVKHGEIKDLPEPEANTTFIVSAMVLAAAKEKGREDVVAPATGHPLCKRENGFIISVPGFVH</sequence>
<accession>A0A3R6E3Q4</accession>